<dbReference type="RefSeq" id="WP_021695580.1">
    <property type="nucleotide sequence ID" value="NZ_BATB01000094.1"/>
</dbReference>
<accession>U2Z8U7</accession>
<dbReference type="InterPro" id="IPR010845">
    <property type="entry name" value="FlaF"/>
</dbReference>
<sequence>MSIAAYKTTIRESETPRQIERRILSRVTGQLAARADAYDRAESKLDRSTLLADGLRDDLATNQKFWNELKFDLSQPKNALPTDLRAGLISLAMWVDRQTSSVMGGNAGVRALVDINRSIVAGLAGQGSVAAAEVA</sequence>
<dbReference type="OrthoDB" id="9808944at2"/>
<dbReference type="GO" id="GO:0044781">
    <property type="term" value="P:bacterial-type flagellum organization"/>
    <property type="evidence" value="ECO:0007669"/>
    <property type="project" value="InterPro"/>
</dbReference>
<evidence type="ECO:0000313" key="2">
    <source>
        <dbReference type="Proteomes" id="UP000016566"/>
    </source>
</evidence>
<keyword evidence="2" id="KW-1185">Reference proteome</keyword>
<dbReference type="eggNOG" id="COG5442">
    <property type="taxonomic scope" value="Bacteria"/>
</dbReference>
<comment type="caution">
    <text evidence="1">The sequence shown here is derived from an EMBL/GenBank/DDBJ whole genome shotgun (WGS) entry which is preliminary data.</text>
</comment>
<dbReference type="EMBL" id="BATB01000094">
    <property type="protein sequence ID" value="GAD57482.1"/>
    <property type="molecule type" value="Genomic_DNA"/>
</dbReference>
<dbReference type="Proteomes" id="UP000016566">
    <property type="component" value="Unassembled WGS sequence"/>
</dbReference>
<dbReference type="AlphaFoldDB" id="U2Z8U7"/>
<reference evidence="1" key="1">
    <citation type="journal article" date="2013" name="Genome Announc.">
        <title>Draft Genome Sequence of Loktanella cinnabarina LL-001T, Isolated from Deep-Sea Floor Sediment.</title>
        <authorList>
            <person name="Nishi S."/>
            <person name="Tsubouchi T."/>
            <person name="Takaki Y."/>
            <person name="Koyanagi R."/>
            <person name="Satoh N."/>
            <person name="Maruyama T."/>
            <person name="Hatada Y."/>
        </authorList>
    </citation>
    <scope>NUCLEOTIDE SEQUENCE [LARGE SCALE GENOMIC DNA]</scope>
    <source>
        <strain evidence="1">LL-001</strain>
    </source>
</reference>
<dbReference type="Pfam" id="PF07309">
    <property type="entry name" value="FlaF"/>
    <property type="match status" value="1"/>
</dbReference>
<name>U2Z8U7_9RHOB</name>
<evidence type="ECO:0000313" key="1">
    <source>
        <dbReference type="EMBL" id="GAD57482.1"/>
    </source>
</evidence>
<organism evidence="1 2">
    <name type="scientific">Limimaricola cinnabarinus LL-001</name>
    <dbReference type="NCBI Taxonomy" id="1337093"/>
    <lineage>
        <taxon>Bacteria</taxon>
        <taxon>Pseudomonadati</taxon>
        <taxon>Pseudomonadota</taxon>
        <taxon>Alphaproteobacteria</taxon>
        <taxon>Rhodobacterales</taxon>
        <taxon>Paracoccaceae</taxon>
        <taxon>Limimaricola</taxon>
    </lineage>
</organism>
<dbReference type="STRING" id="1337093.MBELCI_3534"/>
<protein>
    <submittedName>
        <fullName evidence="1">FlaF protein</fullName>
    </submittedName>
</protein>
<proteinExistence type="predicted"/>
<gene>
    <name evidence="1" type="ORF">MBELCI_3534</name>
</gene>